<proteinExistence type="predicted"/>
<keyword evidence="1" id="KW-0472">Membrane</keyword>
<gene>
    <name evidence="2" type="ORF">C8N25_10853</name>
</gene>
<evidence type="ECO:0000256" key="1">
    <source>
        <dbReference type="SAM" id="Phobius"/>
    </source>
</evidence>
<organism evidence="2 3">
    <name type="scientific">Algoriphagus antarcticus</name>
    <dbReference type="NCBI Taxonomy" id="238540"/>
    <lineage>
        <taxon>Bacteria</taxon>
        <taxon>Pseudomonadati</taxon>
        <taxon>Bacteroidota</taxon>
        <taxon>Cytophagia</taxon>
        <taxon>Cytophagales</taxon>
        <taxon>Cyclobacteriaceae</taxon>
        <taxon>Algoriphagus</taxon>
    </lineage>
</organism>
<protein>
    <recommendedName>
        <fullName evidence="4">Lipocalin-like protein</fullName>
    </recommendedName>
</protein>
<dbReference type="Proteomes" id="UP000256405">
    <property type="component" value="Unassembled WGS sequence"/>
</dbReference>
<feature type="transmembrane region" description="Helical" evidence="1">
    <location>
        <begin position="43"/>
        <end position="62"/>
    </location>
</feature>
<evidence type="ECO:0008006" key="4">
    <source>
        <dbReference type="Google" id="ProtNLM"/>
    </source>
</evidence>
<dbReference type="AlphaFoldDB" id="A0A3E0DXL6"/>
<feature type="transmembrane region" description="Helical" evidence="1">
    <location>
        <begin position="12"/>
        <end position="31"/>
    </location>
</feature>
<evidence type="ECO:0000313" key="2">
    <source>
        <dbReference type="EMBL" id="REG88620.1"/>
    </source>
</evidence>
<keyword evidence="1" id="KW-1133">Transmembrane helix</keyword>
<reference evidence="2 3" key="1">
    <citation type="submission" date="2018-08" db="EMBL/GenBank/DDBJ databases">
        <title>Genomic Encyclopedia of Archaeal and Bacterial Type Strains, Phase II (KMG-II): from individual species to whole genera.</title>
        <authorList>
            <person name="Goeker M."/>
        </authorList>
    </citation>
    <scope>NUCLEOTIDE SEQUENCE [LARGE SCALE GENOMIC DNA]</scope>
    <source>
        <strain evidence="2 3">DSM 15986</strain>
    </source>
</reference>
<keyword evidence="1" id="KW-0812">Transmembrane</keyword>
<dbReference type="EMBL" id="QUNF01000008">
    <property type="protein sequence ID" value="REG88620.1"/>
    <property type="molecule type" value="Genomic_DNA"/>
</dbReference>
<evidence type="ECO:0000313" key="3">
    <source>
        <dbReference type="Proteomes" id="UP000256405"/>
    </source>
</evidence>
<sequence>MQQSFPFSKVLLMRICISLIRNILSLARAILSFMKHTQPKFRFPLTVLLFLFLLSMFSCTSGSEGKLIGTWKGSDFLFIKTEGPDLVVTINGGLEQHLNSKLIFKEEGTYEKLVGEYDNGNGTWIVEDGQLITTGENGNVLIYKLLKVTDDELITSHDVSLDTPEGEIKGKITLSYTKEQS</sequence>
<name>A0A3E0DXL6_9BACT</name>
<accession>A0A3E0DXL6</accession>
<comment type="caution">
    <text evidence="2">The sequence shown here is derived from an EMBL/GenBank/DDBJ whole genome shotgun (WGS) entry which is preliminary data.</text>
</comment>
<keyword evidence="3" id="KW-1185">Reference proteome</keyword>